<protein>
    <recommendedName>
        <fullName evidence="4">AEC family transporter</fullName>
    </recommendedName>
</protein>
<evidence type="ECO:0000313" key="3">
    <source>
        <dbReference type="Proteomes" id="UP001444625"/>
    </source>
</evidence>
<gene>
    <name evidence="2" type="ORF">ABC228_17785</name>
</gene>
<keyword evidence="1" id="KW-0472">Membrane</keyword>
<name>A0ABU9XL63_9BACI</name>
<evidence type="ECO:0000256" key="1">
    <source>
        <dbReference type="SAM" id="Phobius"/>
    </source>
</evidence>
<dbReference type="Proteomes" id="UP001444625">
    <property type="component" value="Unassembled WGS sequence"/>
</dbReference>
<evidence type="ECO:0000313" key="2">
    <source>
        <dbReference type="EMBL" id="MEN2769028.1"/>
    </source>
</evidence>
<evidence type="ECO:0008006" key="4">
    <source>
        <dbReference type="Google" id="ProtNLM"/>
    </source>
</evidence>
<accession>A0ABU9XL63</accession>
<keyword evidence="1" id="KW-0812">Transmembrane</keyword>
<keyword evidence="1" id="KW-1133">Transmembrane helix</keyword>
<comment type="caution">
    <text evidence="2">The sequence shown here is derived from an EMBL/GenBank/DDBJ whole genome shotgun (WGS) entry which is preliminary data.</text>
</comment>
<dbReference type="EMBL" id="JBDIML010000009">
    <property type="protein sequence ID" value="MEN2769028.1"/>
    <property type="molecule type" value="Genomic_DNA"/>
</dbReference>
<feature type="transmembrane region" description="Helical" evidence="1">
    <location>
        <begin position="51"/>
        <end position="72"/>
    </location>
</feature>
<keyword evidence="3" id="KW-1185">Reference proteome</keyword>
<reference evidence="2 3" key="1">
    <citation type="submission" date="2024-05" db="EMBL/GenBank/DDBJ databases">
        <authorList>
            <person name="Haq I."/>
            <person name="Ullah Z."/>
            <person name="Ahmad R."/>
            <person name="Li M."/>
            <person name="Tong Y."/>
        </authorList>
    </citation>
    <scope>NUCLEOTIDE SEQUENCE [LARGE SCALE GENOMIC DNA]</scope>
    <source>
        <strain evidence="2 3">16A2E</strain>
    </source>
</reference>
<organism evidence="2 3">
    <name type="scientific">Ornithinibacillus xuwenensis</name>
    <dbReference type="NCBI Taxonomy" id="3144668"/>
    <lineage>
        <taxon>Bacteria</taxon>
        <taxon>Bacillati</taxon>
        <taxon>Bacillota</taxon>
        <taxon>Bacilli</taxon>
        <taxon>Bacillales</taxon>
        <taxon>Bacillaceae</taxon>
        <taxon>Ornithinibacillus</taxon>
    </lineage>
</organism>
<proteinExistence type="predicted"/>
<sequence length="74" mass="8078">MISLFLLAFEIVYLMGIEDTILASVIIIVSEMLTASNTTMFSVAFDVEPDLVASTVFVSTLLSVITLPIWFVSS</sequence>